<proteinExistence type="inferred from homology"/>
<dbReference type="InterPro" id="IPR050095">
    <property type="entry name" value="ECF_ABC_transporter_ATP-bd"/>
</dbReference>
<evidence type="ECO:0000256" key="4">
    <source>
        <dbReference type="ARBA" id="ARBA00022840"/>
    </source>
</evidence>
<dbReference type="RefSeq" id="WP_068350037.1">
    <property type="nucleotide sequence ID" value="NZ_LQBQ01000039.1"/>
</dbReference>
<reference evidence="6 7" key="1">
    <citation type="submission" date="2015-12" db="EMBL/GenBank/DDBJ databases">
        <authorList>
            <person name="Shamseldin A."/>
            <person name="Moawad H."/>
            <person name="Abd El-Rahim W.M."/>
            <person name="Sadowsky M.J."/>
        </authorList>
    </citation>
    <scope>NUCLEOTIDE SEQUENCE [LARGE SCALE GENOMIC DNA]</scope>
    <source>
        <strain evidence="6 7">ZGT118</strain>
    </source>
</reference>
<dbReference type="PROSITE" id="PS50893">
    <property type="entry name" value="ABC_TRANSPORTER_2"/>
    <property type="match status" value="1"/>
</dbReference>
<dbReference type="InterPro" id="IPR015856">
    <property type="entry name" value="ABC_transpr_CbiO/EcfA_su"/>
</dbReference>
<evidence type="ECO:0000313" key="7">
    <source>
        <dbReference type="Proteomes" id="UP000053791"/>
    </source>
</evidence>
<dbReference type="Gene3D" id="3.40.50.300">
    <property type="entry name" value="P-loop containing nucleotide triphosphate hydrolases"/>
    <property type="match status" value="1"/>
</dbReference>
<dbReference type="SUPFAM" id="SSF52540">
    <property type="entry name" value="P-loop containing nucleoside triphosphate hydrolases"/>
    <property type="match status" value="1"/>
</dbReference>
<dbReference type="PANTHER" id="PTHR43553">
    <property type="entry name" value="HEAVY METAL TRANSPORTER"/>
    <property type="match status" value="1"/>
</dbReference>
<organism evidence="6 7">
    <name type="scientific">Ruegeria marisrubri</name>
    <dbReference type="NCBI Taxonomy" id="1685379"/>
    <lineage>
        <taxon>Bacteria</taxon>
        <taxon>Pseudomonadati</taxon>
        <taxon>Pseudomonadota</taxon>
        <taxon>Alphaproteobacteria</taxon>
        <taxon>Rhodobacterales</taxon>
        <taxon>Roseobacteraceae</taxon>
        <taxon>Ruegeria</taxon>
    </lineage>
</organism>
<evidence type="ECO:0000256" key="1">
    <source>
        <dbReference type="ARBA" id="ARBA00005417"/>
    </source>
</evidence>
<comment type="similarity">
    <text evidence="1">Belongs to the ABC transporter superfamily.</text>
</comment>
<dbReference type="EMBL" id="LQBQ01000039">
    <property type="protein sequence ID" value="KUJ73150.1"/>
    <property type="molecule type" value="Genomic_DNA"/>
</dbReference>
<dbReference type="InterPro" id="IPR027417">
    <property type="entry name" value="P-loop_NTPase"/>
</dbReference>
<sequence>MNAPLDIPLHTRTCARLEMAGVCYGKAGVDILKDIALDLSVRRVGIVGRNGSGKSTLVRLLCGLIAPDRGHVRVDGVDCFADRRAALRTVGILFQNPDHQIIFPTVGEEVAFGLRQLGHSKSEAQQLARATLDRFGRADWYDRSVQALSQGQRHLVCLMSVLAMQPKVIILDEPFSGLDIPTTRALRRELDGIEATLVHVTHDPVSLADYDHVIWLSEGRIEEQGSAESVLARFVERMEREGEQDAFADFSG</sequence>
<evidence type="ECO:0000259" key="5">
    <source>
        <dbReference type="PROSITE" id="PS50893"/>
    </source>
</evidence>
<keyword evidence="4" id="KW-0067">ATP-binding</keyword>
<dbReference type="STRING" id="1685379.AVO45_15525"/>
<dbReference type="GO" id="GO:0016887">
    <property type="term" value="F:ATP hydrolysis activity"/>
    <property type="evidence" value="ECO:0007669"/>
    <property type="project" value="InterPro"/>
</dbReference>
<dbReference type="Pfam" id="PF00005">
    <property type="entry name" value="ABC_tran"/>
    <property type="match status" value="1"/>
</dbReference>
<dbReference type="InterPro" id="IPR003593">
    <property type="entry name" value="AAA+_ATPase"/>
</dbReference>
<dbReference type="GO" id="GO:0043190">
    <property type="term" value="C:ATP-binding cassette (ABC) transporter complex"/>
    <property type="evidence" value="ECO:0007669"/>
    <property type="project" value="TreeGrafter"/>
</dbReference>
<evidence type="ECO:0000256" key="3">
    <source>
        <dbReference type="ARBA" id="ARBA00022741"/>
    </source>
</evidence>
<name>A0A0X3TIY1_9RHOB</name>
<dbReference type="CDD" id="cd03225">
    <property type="entry name" value="ABC_cobalt_CbiO_domain1"/>
    <property type="match status" value="1"/>
</dbReference>
<dbReference type="GO" id="GO:0005524">
    <property type="term" value="F:ATP binding"/>
    <property type="evidence" value="ECO:0007669"/>
    <property type="project" value="UniProtKB-KW"/>
</dbReference>
<gene>
    <name evidence="6" type="ORF">AVO45_15525</name>
</gene>
<dbReference type="GO" id="GO:0042626">
    <property type="term" value="F:ATPase-coupled transmembrane transporter activity"/>
    <property type="evidence" value="ECO:0007669"/>
    <property type="project" value="TreeGrafter"/>
</dbReference>
<dbReference type="InterPro" id="IPR003439">
    <property type="entry name" value="ABC_transporter-like_ATP-bd"/>
</dbReference>
<accession>A0A0X3TIY1</accession>
<keyword evidence="7" id="KW-1185">Reference proteome</keyword>
<dbReference type="Proteomes" id="UP000053791">
    <property type="component" value="Unassembled WGS sequence"/>
</dbReference>
<dbReference type="SMART" id="SM00382">
    <property type="entry name" value="AAA"/>
    <property type="match status" value="1"/>
</dbReference>
<evidence type="ECO:0000313" key="6">
    <source>
        <dbReference type="EMBL" id="KUJ73150.1"/>
    </source>
</evidence>
<keyword evidence="2" id="KW-0813">Transport</keyword>
<dbReference type="PANTHER" id="PTHR43553:SF24">
    <property type="entry name" value="ENERGY-COUPLING FACTOR TRANSPORTER ATP-BINDING PROTEIN ECFA1"/>
    <property type="match status" value="1"/>
</dbReference>
<protein>
    <submittedName>
        <fullName evidence="6">Cobalt ABC transporter</fullName>
    </submittedName>
</protein>
<feature type="domain" description="ABC transporter" evidence="5">
    <location>
        <begin position="17"/>
        <end position="243"/>
    </location>
</feature>
<dbReference type="AlphaFoldDB" id="A0A0X3TIY1"/>
<comment type="caution">
    <text evidence="6">The sequence shown here is derived from an EMBL/GenBank/DDBJ whole genome shotgun (WGS) entry which is preliminary data.</text>
</comment>
<evidence type="ECO:0000256" key="2">
    <source>
        <dbReference type="ARBA" id="ARBA00022448"/>
    </source>
</evidence>
<keyword evidence="3" id="KW-0547">Nucleotide-binding</keyword>